<dbReference type="Proteomes" id="UP000285209">
    <property type="component" value="Unassembled WGS sequence"/>
</dbReference>
<evidence type="ECO:0000313" key="7">
    <source>
        <dbReference type="Proteomes" id="UP000261052"/>
    </source>
</evidence>
<organism evidence="2 5">
    <name type="scientific">Agathobacter rectalis</name>
    <dbReference type="NCBI Taxonomy" id="39491"/>
    <lineage>
        <taxon>Bacteria</taxon>
        <taxon>Bacillati</taxon>
        <taxon>Bacillota</taxon>
        <taxon>Clostridia</taxon>
        <taxon>Lachnospirales</taxon>
        <taxon>Lachnospiraceae</taxon>
        <taxon>Agathobacter</taxon>
    </lineage>
</organism>
<comment type="caution">
    <text evidence="2">The sequence shown here is derived from an EMBL/GenBank/DDBJ whole genome shotgun (WGS) entry which is preliminary data.</text>
</comment>
<reference evidence="5 6" key="1">
    <citation type="submission" date="2018-08" db="EMBL/GenBank/DDBJ databases">
        <title>A genome reference for cultivated species of the human gut microbiota.</title>
        <authorList>
            <person name="Zou Y."/>
            <person name="Xue W."/>
            <person name="Luo G."/>
        </authorList>
    </citation>
    <scope>NUCLEOTIDE SEQUENCE [LARGE SCALE GENOMIC DNA]</scope>
    <source>
        <strain evidence="4 8">AM54-25XD</strain>
        <strain evidence="3 6">OM07-13</strain>
        <strain evidence="2 5">OM08-12AT</strain>
        <strain evidence="1 7">TF11-15AC</strain>
    </source>
</reference>
<dbReference type="EMBL" id="QSTP01000018">
    <property type="protein sequence ID" value="RGM68808.1"/>
    <property type="molecule type" value="Genomic_DNA"/>
</dbReference>
<evidence type="ECO:0000313" key="5">
    <source>
        <dbReference type="Proteomes" id="UP000260717"/>
    </source>
</evidence>
<dbReference type="EMBL" id="QSQP01000008">
    <property type="protein sequence ID" value="RGK43147.1"/>
    <property type="molecule type" value="Genomic_DNA"/>
</dbReference>
<dbReference type="EMBL" id="QSTI01000028">
    <property type="protein sequence ID" value="RGM45051.1"/>
    <property type="molecule type" value="Genomic_DNA"/>
</dbReference>
<evidence type="ECO:0000313" key="3">
    <source>
        <dbReference type="EMBL" id="RGM68808.1"/>
    </source>
</evidence>
<dbReference type="Proteomes" id="UP000261052">
    <property type="component" value="Unassembled WGS sequence"/>
</dbReference>
<evidence type="ECO:0000313" key="6">
    <source>
        <dbReference type="Proteomes" id="UP000260758"/>
    </source>
</evidence>
<evidence type="ECO:0000313" key="4">
    <source>
        <dbReference type="EMBL" id="RGZ17737.1"/>
    </source>
</evidence>
<proteinExistence type="predicted"/>
<gene>
    <name evidence="4" type="ORF">DXA03_09285</name>
    <name evidence="3" type="ORF">DXB99_13820</name>
    <name evidence="2" type="ORF">DXC13_13355</name>
    <name evidence="1" type="ORF">DXD13_07830</name>
</gene>
<protein>
    <submittedName>
        <fullName evidence="2">Uncharacterized protein</fullName>
    </submittedName>
</protein>
<sequence>MLPEHVVDKLKYFNSSKYIVENGKVELKEKKKEGKVHLICKLKNCTLIFNDPEKNTLPYLDENIKYAKSCPDKFLFELDLDDKWILHVMEFKKTINTSTIAKSKRQFVMGIYNARALAAFLNIEIKEVRIYSAYRKDEIEGKSLIQMRSANCDPEALCIMKDWNDGICNLNIDLNKIKFEHNKIKLNQYGNGMCEL</sequence>
<dbReference type="RefSeq" id="WP_117685925.1">
    <property type="nucleotide sequence ID" value="NZ_JADMQZ010000042.1"/>
</dbReference>
<dbReference type="AlphaFoldDB" id="A0A3E4WS04"/>
<evidence type="ECO:0000313" key="8">
    <source>
        <dbReference type="Proteomes" id="UP000285209"/>
    </source>
</evidence>
<dbReference type="Proteomes" id="UP000260758">
    <property type="component" value="Unassembled WGS sequence"/>
</dbReference>
<name>A0A3E4WS04_9FIRM</name>
<dbReference type="Proteomes" id="UP000260717">
    <property type="component" value="Unassembled WGS sequence"/>
</dbReference>
<accession>A0A3E4WS04</accession>
<dbReference type="EMBL" id="QSDV01000015">
    <property type="protein sequence ID" value="RGZ17737.1"/>
    <property type="molecule type" value="Genomic_DNA"/>
</dbReference>
<evidence type="ECO:0000313" key="2">
    <source>
        <dbReference type="EMBL" id="RGM45051.1"/>
    </source>
</evidence>
<evidence type="ECO:0000313" key="1">
    <source>
        <dbReference type="EMBL" id="RGK43147.1"/>
    </source>
</evidence>